<dbReference type="Proteomes" id="UP000767854">
    <property type="component" value="Unassembled WGS sequence"/>
</dbReference>
<gene>
    <name evidence="7" type="ORF">JOC49_000699</name>
</gene>
<comment type="subcellular location">
    <subcellularLocation>
        <location evidence="1">Membrane</location>
        <topology evidence="1">Multi-pass membrane protein</topology>
    </subcellularLocation>
</comment>
<dbReference type="PANTHER" id="PTHR11101">
    <property type="entry name" value="PHOSPHATE TRANSPORTER"/>
    <property type="match status" value="1"/>
</dbReference>
<feature type="transmembrane region" description="Helical" evidence="6">
    <location>
        <begin position="97"/>
        <end position="114"/>
    </location>
</feature>
<reference evidence="7 8" key="1">
    <citation type="submission" date="2021-01" db="EMBL/GenBank/DDBJ databases">
        <title>Genomic Encyclopedia of Type Strains, Phase IV (KMG-IV): sequencing the most valuable type-strain genomes for metagenomic binning, comparative biology and taxonomic classification.</title>
        <authorList>
            <person name="Goeker M."/>
        </authorList>
    </citation>
    <scope>NUCLEOTIDE SEQUENCE [LARGE SCALE GENOMIC DNA]</scope>
    <source>
        <strain evidence="7 8">DSM 24436</strain>
    </source>
</reference>
<feature type="transmembrane region" description="Helical" evidence="6">
    <location>
        <begin position="40"/>
        <end position="60"/>
    </location>
</feature>
<feature type="transmembrane region" description="Helical" evidence="6">
    <location>
        <begin position="233"/>
        <end position="255"/>
    </location>
</feature>
<sequence>MDLSGILVISGLFMGWSLGGNDAANIFGTAVGTKMIRFRTAAVLCSIFVILGATFSGAGASKTLESLGNIHSIQMAFIISGAAAGTVTFMSKRGLPVSTSQSIVGGIIGFNIFVGNETNIDILIKIAGTWIVTPLLAALFSATLYWGFRVKLDRSRLNLIQRDKRTRMGLVLVGAFGAYTLGANNIANVVGVFVKTAPFGLNQQALFFIGGVAIAIGVMTYSKRVMLTVGKSVFKLSPVGAFIVVLSSALVLFVFSSEGLNGILSTLNLPQIPLVPVSQSQAVVGAIMGIGFAKGGRNLNYQVLYKIVLGWVLTPTVSIGVTWILLWISSQM</sequence>
<feature type="transmembrane region" description="Helical" evidence="6">
    <location>
        <begin position="126"/>
        <end position="148"/>
    </location>
</feature>
<keyword evidence="8" id="KW-1185">Reference proteome</keyword>
<evidence type="ECO:0000256" key="2">
    <source>
        <dbReference type="ARBA" id="ARBA00022448"/>
    </source>
</evidence>
<evidence type="ECO:0000256" key="4">
    <source>
        <dbReference type="ARBA" id="ARBA00022989"/>
    </source>
</evidence>
<feature type="transmembrane region" description="Helical" evidence="6">
    <location>
        <begin position="205"/>
        <end position="221"/>
    </location>
</feature>
<dbReference type="Pfam" id="PF01384">
    <property type="entry name" value="PHO4"/>
    <property type="match status" value="1"/>
</dbReference>
<feature type="transmembrane region" description="Helical" evidence="6">
    <location>
        <begin position="72"/>
        <end position="90"/>
    </location>
</feature>
<evidence type="ECO:0000313" key="8">
    <source>
        <dbReference type="Proteomes" id="UP000767854"/>
    </source>
</evidence>
<evidence type="ECO:0000313" key="7">
    <source>
        <dbReference type="EMBL" id="MBM7561182.1"/>
    </source>
</evidence>
<evidence type="ECO:0000256" key="3">
    <source>
        <dbReference type="ARBA" id="ARBA00022692"/>
    </source>
</evidence>
<keyword evidence="2" id="KW-0813">Transport</keyword>
<evidence type="ECO:0000256" key="1">
    <source>
        <dbReference type="ARBA" id="ARBA00004141"/>
    </source>
</evidence>
<feature type="transmembrane region" description="Helical" evidence="6">
    <location>
        <begin position="169"/>
        <end position="193"/>
    </location>
</feature>
<feature type="transmembrane region" description="Helical" evidence="6">
    <location>
        <begin position="6"/>
        <end position="28"/>
    </location>
</feature>
<feature type="transmembrane region" description="Helical" evidence="6">
    <location>
        <begin position="305"/>
        <end position="328"/>
    </location>
</feature>
<keyword evidence="5 6" id="KW-0472">Membrane</keyword>
<dbReference type="EMBL" id="JAFBDT010000003">
    <property type="protein sequence ID" value="MBM7561182.1"/>
    <property type="molecule type" value="Genomic_DNA"/>
</dbReference>
<protein>
    <submittedName>
        <fullName evidence="7">PiT family inorganic phosphate transporter</fullName>
    </submittedName>
</protein>
<dbReference type="RefSeq" id="WP_204662373.1">
    <property type="nucleotide sequence ID" value="NZ_JAFBDT010000003.1"/>
</dbReference>
<keyword evidence="3 6" id="KW-0812">Transmembrane</keyword>
<name>A0ABS2MPE5_9FIRM</name>
<accession>A0ABS2MPE5</accession>
<proteinExistence type="predicted"/>
<dbReference type="InterPro" id="IPR001204">
    <property type="entry name" value="Phos_transporter"/>
</dbReference>
<dbReference type="PANTHER" id="PTHR11101:SF80">
    <property type="entry name" value="PHOSPHATE TRANSPORTER"/>
    <property type="match status" value="1"/>
</dbReference>
<evidence type="ECO:0000256" key="6">
    <source>
        <dbReference type="SAM" id="Phobius"/>
    </source>
</evidence>
<comment type="caution">
    <text evidence="7">The sequence shown here is derived from an EMBL/GenBank/DDBJ whole genome shotgun (WGS) entry which is preliminary data.</text>
</comment>
<evidence type="ECO:0000256" key="5">
    <source>
        <dbReference type="ARBA" id="ARBA00023136"/>
    </source>
</evidence>
<organism evidence="7 8">
    <name type="scientific">Fusibacter tunisiensis</name>
    <dbReference type="NCBI Taxonomy" id="1008308"/>
    <lineage>
        <taxon>Bacteria</taxon>
        <taxon>Bacillati</taxon>
        <taxon>Bacillota</taxon>
        <taxon>Clostridia</taxon>
        <taxon>Eubacteriales</taxon>
        <taxon>Eubacteriales Family XII. Incertae Sedis</taxon>
        <taxon>Fusibacter</taxon>
    </lineage>
</organism>
<keyword evidence="4 6" id="KW-1133">Transmembrane helix</keyword>